<dbReference type="Gene3D" id="2.130.10.10">
    <property type="entry name" value="YVTN repeat-like/Quinoprotein amine dehydrogenase"/>
    <property type="match status" value="1"/>
</dbReference>
<reference evidence="1" key="1">
    <citation type="submission" date="2008-06" db="EMBL/GenBank/DDBJ databases">
        <title>A polycomb-like complex is required for piRNA-directed heterochromatin formation in Tetrahymena.</title>
        <authorList>
            <person name="Taverna S.D."/>
            <person name="Molascon A.J."/>
            <person name="Ueberheide B."/>
            <person name="Chait B.T."/>
            <person name="Allis D.C."/>
            <person name="Mochizuki K."/>
            <person name="Liu Y."/>
        </authorList>
    </citation>
    <scope>NUCLEOTIDE SEQUENCE</scope>
</reference>
<dbReference type="InterPro" id="IPR036322">
    <property type="entry name" value="WD40_repeat_dom_sf"/>
</dbReference>
<organism evidence="1">
    <name type="scientific">Tetrahymena thermophila</name>
    <dbReference type="NCBI Taxonomy" id="5911"/>
    <lineage>
        <taxon>Eukaryota</taxon>
        <taxon>Sar</taxon>
        <taxon>Alveolata</taxon>
        <taxon>Ciliophora</taxon>
        <taxon>Intramacronucleata</taxon>
        <taxon>Oligohymenophorea</taxon>
        <taxon>Hymenostomatida</taxon>
        <taxon>Tetrahymenina</taxon>
        <taxon>Tetrahymenidae</taxon>
        <taxon>Tetrahymena</taxon>
    </lineage>
</organism>
<gene>
    <name evidence="1" type="primary">ESC1</name>
</gene>
<dbReference type="InterPro" id="IPR001680">
    <property type="entry name" value="WD40_rpt"/>
</dbReference>
<dbReference type="AlphaFoldDB" id="B5LIN2"/>
<accession>B5LIN2</accession>
<proteinExistence type="evidence at transcript level"/>
<dbReference type="EMBL" id="EU814895">
    <property type="protein sequence ID" value="ACH72073.1"/>
    <property type="molecule type" value="mRNA"/>
</dbReference>
<sequence>MSFIEKIEYEIEKYFHSSGVKEGFETLQNDFKQYTLEKNTQFQDIRKHLETLQQESLQTEIKIVTENQIKDACFLYIDGISLIGVVSKNQIYVFYSSDSASSNINLMSQHTIQFNISDNPYQYQSYPKSKQKIVNFVKGYRESVFPKTEEDLYSCDFFDLHLEKNIYTGVIAGGMTGFIHFVDIQSSTNQICFQVHGDTIFDIKCLNRNQSCQDYKNIVVSASKDGSIFLSHLAKQEKLIQLKDFLSTSPMSQFTCIDIDLACENIFSACGDGTIQVWQLSEQIKKILLLKTPVNNFVKIEKSQYNYQVQAQEDIMHTVQVTQCSFYGKYLLYLNSQGYITLGTFIEPYVYKAQYRMRKFDKDNTGKNLKFFQITNFDLGSKVENYNKVMHVDQKNGLVWIGKQQSIFCFDLKDRRNSEIDYNYSKPLIAYNTFIKANIQKIFFNENYSVLYILTDAKQLIKFSFIPNK</sequence>
<protein>
    <submittedName>
        <fullName evidence="1">Esc1p</fullName>
    </submittedName>
</protein>
<name>B5LIN2_TETTH</name>
<dbReference type="SUPFAM" id="SSF50978">
    <property type="entry name" value="WD40 repeat-like"/>
    <property type="match status" value="1"/>
</dbReference>
<dbReference type="InterPro" id="IPR015943">
    <property type="entry name" value="WD40/YVTN_repeat-like_dom_sf"/>
</dbReference>
<dbReference type="SMART" id="SM00320">
    <property type="entry name" value="WD40"/>
    <property type="match status" value="2"/>
</dbReference>
<evidence type="ECO:0000313" key="1">
    <source>
        <dbReference type="EMBL" id="ACH72073.1"/>
    </source>
</evidence>